<accession>A0A8X6SFE5</accession>
<reference evidence="1" key="1">
    <citation type="submission" date="2020-08" db="EMBL/GenBank/DDBJ databases">
        <title>Multicomponent nature underlies the extraordinary mechanical properties of spider dragline silk.</title>
        <authorList>
            <person name="Kono N."/>
            <person name="Nakamura H."/>
            <person name="Mori M."/>
            <person name="Yoshida Y."/>
            <person name="Ohtoshi R."/>
            <person name="Malay A.D."/>
            <person name="Moran D.A.P."/>
            <person name="Tomita M."/>
            <person name="Numata K."/>
            <person name="Arakawa K."/>
        </authorList>
    </citation>
    <scope>NUCLEOTIDE SEQUENCE</scope>
</reference>
<name>A0A8X6SFE5_TRICX</name>
<gene>
    <name evidence="1" type="ORF">TNCV_3862921</name>
</gene>
<protein>
    <recommendedName>
        <fullName evidence="3">Transposase</fullName>
    </recommendedName>
</protein>
<keyword evidence="2" id="KW-1185">Reference proteome</keyword>
<evidence type="ECO:0000313" key="2">
    <source>
        <dbReference type="Proteomes" id="UP000887159"/>
    </source>
</evidence>
<dbReference type="AlphaFoldDB" id="A0A8X6SFE5"/>
<evidence type="ECO:0000313" key="1">
    <source>
        <dbReference type="EMBL" id="GFY05988.1"/>
    </source>
</evidence>
<dbReference type="EMBL" id="BMAU01021256">
    <property type="protein sequence ID" value="GFY05988.1"/>
    <property type="molecule type" value="Genomic_DNA"/>
</dbReference>
<sequence length="140" mass="15991">MRRPCWSRKCRVSLKTIHRATRVMCGRALSFRKVCPGCRKKNANTTGRRMLLTYRCAVSGLEMTAKGVRSSKMELQTITCCRPVLVYDSQGRIPTVSWTSPDTSAAVVRTQIERDSSLKTIRLQSVQFHVDLARLHYNRT</sequence>
<evidence type="ECO:0008006" key="3">
    <source>
        <dbReference type="Google" id="ProtNLM"/>
    </source>
</evidence>
<dbReference type="Proteomes" id="UP000887159">
    <property type="component" value="Unassembled WGS sequence"/>
</dbReference>
<organism evidence="1 2">
    <name type="scientific">Trichonephila clavipes</name>
    <name type="common">Golden silk orbweaver</name>
    <name type="synonym">Nephila clavipes</name>
    <dbReference type="NCBI Taxonomy" id="2585209"/>
    <lineage>
        <taxon>Eukaryota</taxon>
        <taxon>Metazoa</taxon>
        <taxon>Ecdysozoa</taxon>
        <taxon>Arthropoda</taxon>
        <taxon>Chelicerata</taxon>
        <taxon>Arachnida</taxon>
        <taxon>Araneae</taxon>
        <taxon>Araneomorphae</taxon>
        <taxon>Entelegynae</taxon>
        <taxon>Araneoidea</taxon>
        <taxon>Nephilidae</taxon>
        <taxon>Trichonephila</taxon>
    </lineage>
</organism>
<comment type="caution">
    <text evidence="1">The sequence shown here is derived from an EMBL/GenBank/DDBJ whole genome shotgun (WGS) entry which is preliminary data.</text>
</comment>
<proteinExistence type="predicted"/>